<evidence type="ECO:0000256" key="6">
    <source>
        <dbReference type="NCBIfam" id="TIGR00922"/>
    </source>
</evidence>
<dbReference type="Proteomes" id="UP000245523">
    <property type="component" value="Unassembled WGS sequence"/>
</dbReference>
<dbReference type="EMBL" id="QGHD01000022">
    <property type="protein sequence ID" value="PWK94263.1"/>
    <property type="molecule type" value="Genomic_DNA"/>
</dbReference>
<gene>
    <name evidence="5" type="primary">nusG</name>
    <name evidence="9" type="ORF">B0H50_12238</name>
</gene>
<proteinExistence type="inferred from homology"/>
<comment type="function">
    <text evidence="5 7">Participates in transcription elongation, termination and antitermination.</text>
</comment>
<evidence type="ECO:0000313" key="10">
    <source>
        <dbReference type="Proteomes" id="UP000245523"/>
    </source>
</evidence>
<evidence type="ECO:0000256" key="3">
    <source>
        <dbReference type="ARBA" id="ARBA00023015"/>
    </source>
</evidence>
<dbReference type="Pfam" id="PF02357">
    <property type="entry name" value="NusG"/>
    <property type="match status" value="1"/>
</dbReference>
<dbReference type="SUPFAM" id="SSF50104">
    <property type="entry name" value="Translation proteins SH3-like domain"/>
    <property type="match status" value="1"/>
</dbReference>
<dbReference type="NCBIfam" id="TIGR00922">
    <property type="entry name" value="nusG"/>
    <property type="match status" value="1"/>
</dbReference>
<dbReference type="PANTHER" id="PTHR30265:SF2">
    <property type="entry name" value="TRANSCRIPTION TERMINATION_ANTITERMINATION PROTEIN NUSG"/>
    <property type="match status" value="1"/>
</dbReference>
<dbReference type="InterPro" id="IPR043425">
    <property type="entry name" value="NusG-like"/>
</dbReference>
<name>A0ABX5LJN1_9BACT</name>
<dbReference type="InterPro" id="IPR036735">
    <property type="entry name" value="NGN_dom_sf"/>
</dbReference>
<dbReference type="HAMAP" id="MF_00948">
    <property type="entry name" value="NusG"/>
    <property type="match status" value="1"/>
</dbReference>
<keyword evidence="4 5" id="KW-0804">Transcription</keyword>
<dbReference type="InterPro" id="IPR001062">
    <property type="entry name" value="Transcrpt_antiterm_NusG"/>
</dbReference>
<dbReference type="CDD" id="cd06091">
    <property type="entry name" value="KOW_NusG"/>
    <property type="match status" value="1"/>
</dbReference>
<evidence type="ECO:0000256" key="2">
    <source>
        <dbReference type="ARBA" id="ARBA00022814"/>
    </source>
</evidence>
<sequence>MLWYAVHTFSGQESKIKKNIEMLIEREGVQDKFGRILIPESATQVNVRGKRKTVVSKLFPAYLLIEMELDELTQHLVTSVQGVTHFGGTSRQNKMPVPLRQSEVDRLLGIKTEDVEQDVIQNPYVVGDTVSIKDGPFEGFDGVVEEILAEKKKLRVMVSVFGRPTPVELGFNQAERAL</sequence>
<dbReference type="InterPro" id="IPR047050">
    <property type="entry name" value="NGN"/>
</dbReference>
<dbReference type="InterPro" id="IPR008991">
    <property type="entry name" value="Translation_prot_SH3-like_sf"/>
</dbReference>
<feature type="domain" description="NusG-like N-terminal" evidence="8">
    <location>
        <begin position="3"/>
        <end position="111"/>
    </location>
</feature>
<protein>
    <recommendedName>
        <fullName evidence="5 6">Transcription termination/antitermination protein NusG</fullName>
    </recommendedName>
</protein>
<keyword evidence="10" id="KW-1185">Reference proteome</keyword>
<dbReference type="InterPro" id="IPR006645">
    <property type="entry name" value="NGN-like_dom"/>
</dbReference>
<keyword evidence="1 5" id="KW-0806">Transcription termination</keyword>
<dbReference type="PROSITE" id="PS01014">
    <property type="entry name" value="NUSG"/>
    <property type="match status" value="1"/>
</dbReference>
<dbReference type="SMART" id="SM00738">
    <property type="entry name" value="NGN"/>
    <property type="match status" value="1"/>
</dbReference>
<reference evidence="9 10" key="1">
    <citation type="submission" date="2018-05" db="EMBL/GenBank/DDBJ databases">
        <title>Animal gut microbial communities from fecal samples from Wisconsin, USA.</title>
        <authorList>
            <person name="Neumann A."/>
        </authorList>
    </citation>
    <scope>NUCLEOTIDE SEQUENCE [LARGE SCALE GENOMIC DNA]</scope>
    <source>
        <strain evidence="9 10">UWS4</strain>
    </source>
</reference>
<comment type="caution">
    <text evidence="9">The sequence shown here is derived from an EMBL/GenBank/DDBJ whole genome shotgun (WGS) entry which is preliminary data.</text>
</comment>
<dbReference type="SUPFAM" id="SSF82679">
    <property type="entry name" value="N-utilization substance G protein NusG, N-terminal domain"/>
    <property type="match status" value="1"/>
</dbReference>
<accession>A0ABX5LJN1</accession>
<keyword evidence="3 5" id="KW-0805">Transcription regulation</keyword>
<dbReference type="PANTHER" id="PTHR30265">
    <property type="entry name" value="RHO-INTERACTING TRANSCRIPTION TERMINATION FACTOR NUSG"/>
    <property type="match status" value="1"/>
</dbReference>
<evidence type="ECO:0000313" key="9">
    <source>
        <dbReference type="EMBL" id="PWK94263.1"/>
    </source>
</evidence>
<dbReference type="InterPro" id="IPR014722">
    <property type="entry name" value="Rib_uL2_dom2"/>
</dbReference>
<organism evidence="9 10">
    <name type="scientific">Hallerella porci</name>
    <dbReference type="NCBI Taxonomy" id="1945871"/>
    <lineage>
        <taxon>Bacteria</taxon>
        <taxon>Pseudomonadati</taxon>
        <taxon>Fibrobacterota</taxon>
        <taxon>Fibrobacteria</taxon>
        <taxon>Fibrobacterales</taxon>
        <taxon>Fibrobacteraceae</taxon>
        <taxon>Hallerella</taxon>
    </lineage>
</organism>
<dbReference type="CDD" id="cd09891">
    <property type="entry name" value="NGN_Bact_1"/>
    <property type="match status" value="1"/>
</dbReference>
<comment type="similarity">
    <text evidence="5 7">Belongs to the NusG family.</text>
</comment>
<dbReference type="PRINTS" id="PR00338">
    <property type="entry name" value="NUSGTNSCPFCT"/>
</dbReference>
<dbReference type="Gene3D" id="3.30.70.940">
    <property type="entry name" value="NusG, N-terminal domain"/>
    <property type="match status" value="1"/>
</dbReference>
<keyword evidence="2 5" id="KW-0889">Transcription antitermination</keyword>
<dbReference type="Gene3D" id="2.30.30.30">
    <property type="match status" value="1"/>
</dbReference>
<evidence type="ECO:0000256" key="7">
    <source>
        <dbReference type="RuleBase" id="RU000538"/>
    </source>
</evidence>
<dbReference type="RefSeq" id="WP_106199371.1">
    <property type="nucleotide sequence ID" value="NZ_JAXEIU010000033.1"/>
</dbReference>
<evidence type="ECO:0000256" key="1">
    <source>
        <dbReference type="ARBA" id="ARBA00022472"/>
    </source>
</evidence>
<evidence type="ECO:0000256" key="4">
    <source>
        <dbReference type="ARBA" id="ARBA00023163"/>
    </source>
</evidence>
<evidence type="ECO:0000256" key="5">
    <source>
        <dbReference type="HAMAP-Rule" id="MF_00948"/>
    </source>
</evidence>
<evidence type="ECO:0000259" key="8">
    <source>
        <dbReference type="SMART" id="SM00738"/>
    </source>
</evidence>
<dbReference type="InterPro" id="IPR015869">
    <property type="entry name" value="Transcrpt_antiterm_NusG_bac_CS"/>
</dbReference>